<dbReference type="GO" id="GO:0000156">
    <property type="term" value="F:phosphorelay response regulator activity"/>
    <property type="evidence" value="ECO:0007669"/>
    <property type="project" value="TreeGrafter"/>
</dbReference>
<dbReference type="PANTHER" id="PTHR48111:SF39">
    <property type="entry name" value="TRANSCRIPTIONAL REGULATORY PROTEIN CPXR"/>
    <property type="match status" value="1"/>
</dbReference>
<gene>
    <name evidence="12" type="ORF">DKT75_04005</name>
</gene>
<dbReference type="PANTHER" id="PTHR48111">
    <property type="entry name" value="REGULATOR OF RPOS"/>
    <property type="match status" value="1"/>
</dbReference>
<dbReference type="GO" id="GO:0005829">
    <property type="term" value="C:cytosol"/>
    <property type="evidence" value="ECO:0007669"/>
    <property type="project" value="TreeGrafter"/>
</dbReference>
<dbReference type="PROSITE" id="PS51755">
    <property type="entry name" value="OMPR_PHOB"/>
    <property type="match status" value="1"/>
</dbReference>
<keyword evidence="6 9" id="KW-0238">DNA-binding</keyword>
<organism evidence="12 13">
    <name type="scientific">Leucothrix arctica</name>
    <dbReference type="NCBI Taxonomy" id="1481894"/>
    <lineage>
        <taxon>Bacteria</taxon>
        <taxon>Pseudomonadati</taxon>
        <taxon>Pseudomonadota</taxon>
        <taxon>Gammaproteobacteria</taxon>
        <taxon>Thiotrichales</taxon>
        <taxon>Thiotrichaceae</taxon>
        <taxon>Leucothrix</taxon>
    </lineage>
</organism>
<evidence type="ECO:0000259" key="10">
    <source>
        <dbReference type="PROSITE" id="PS50110"/>
    </source>
</evidence>
<keyword evidence="7" id="KW-0804">Transcription</keyword>
<proteinExistence type="predicted"/>
<evidence type="ECO:0000256" key="6">
    <source>
        <dbReference type="ARBA" id="ARBA00023125"/>
    </source>
</evidence>
<evidence type="ECO:0000256" key="9">
    <source>
        <dbReference type="PROSITE-ProRule" id="PRU01091"/>
    </source>
</evidence>
<dbReference type="Gene3D" id="1.10.10.10">
    <property type="entry name" value="Winged helix-like DNA-binding domain superfamily/Winged helix DNA-binding domain"/>
    <property type="match status" value="1"/>
</dbReference>
<evidence type="ECO:0000259" key="11">
    <source>
        <dbReference type="PROSITE" id="PS51755"/>
    </source>
</evidence>
<dbReference type="SMART" id="SM00448">
    <property type="entry name" value="REC"/>
    <property type="match status" value="1"/>
</dbReference>
<dbReference type="PROSITE" id="PS50110">
    <property type="entry name" value="RESPONSE_REGULATORY"/>
    <property type="match status" value="1"/>
</dbReference>
<dbReference type="InterPro" id="IPR001789">
    <property type="entry name" value="Sig_transdc_resp-reg_receiver"/>
</dbReference>
<evidence type="ECO:0000313" key="12">
    <source>
        <dbReference type="EMBL" id="PWQ98305.1"/>
    </source>
</evidence>
<dbReference type="AlphaFoldDB" id="A0A317CIB8"/>
<evidence type="ECO:0000256" key="1">
    <source>
        <dbReference type="ARBA" id="ARBA00004496"/>
    </source>
</evidence>
<reference evidence="12 13" key="1">
    <citation type="submission" date="2018-05" db="EMBL/GenBank/DDBJ databases">
        <title>Leucothrix arctica sp. nov., isolated from Arctic seawater.</title>
        <authorList>
            <person name="Choi A."/>
            <person name="Baek K."/>
        </authorList>
    </citation>
    <scope>NUCLEOTIDE SEQUENCE [LARGE SCALE GENOMIC DNA]</scope>
    <source>
        <strain evidence="12 13">IMCC9719</strain>
    </source>
</reference>
<feature type="DNA-binding region" description="OmpR/PhoB-type" evidence="9">
    <location>
        <begin position="132"/>
        <end position="229"/>
    </location>
</feature>
<dbReference type="InterPro" id="IPR036388">
    <property type="entry name" value="WH-like_DNA-bd_sf"/>
</dbReference>
<keyword evidence="13" id="KW-1185">Reference proteome</keyword>
<accession>A0A317CIB8</accession>
<dbReference type="InterPro" id="IPR001867">
    <property type="entry name" value="OmpR/PhoB-type_DNA-bd"/>
</dbReference>
<feature type="domain" description="OmpR/PhoB-type" evidence="11">
    <location>
        <begin position="132"/>
        <end position="229"/>
    </location>
</feature>
<dbReference type="SUPFAM" id="SSF52172">
    <property type="entry name" value="CheY-like"/>
    <property type="match status" value="1"/>
</dbReference>
<evidence type="ECO:0000256" key="3">
    <source>
        <dbReference type="ARBA" id="ARBA00022553"/>
    </source>
</evidence>
<keyword evidence="5" id="KW-0805">Transcription regulation</keyword>
<evidence type="ECO:0000256" key="5">
    <source>
        <dbReference type="ARBA" id="ARBA00023015"/>
    </source>
</evidence>
<dbReference type="InterPro" id="IPR039420">
    <property type="entry name" value="WalR-like"/>
</dbReference>
<keyword evidence="4" id="KW-0902">Two-component regulatory system</keyword>
<dbReference type="GO" id="GO:0006355">
    <property type="term" value="P:regulation of DNA-templated transcription"/>
    <property type="evidence" value="ECO:0007669"/>
    <property type="project" value="InterPro"/>
</dbReference>
<evidence type="ECO:0000256" key="7">
    <source>
        <dbReference type="ARBA" id="ARBA00023163"/>
    </source>
</evidence>
<feature type="domain" description="Response regulatory" evidence="10">
    <location>
        <begin position="5"/>
        <end position="118"/>
    </location>
</feature>
<dbReference type="CDD" id="cd00383">
    <property type="entry name" value="trans_reg_C"/>
    <property type="match status" value="1"/>
</dbReference>
<keyword evidence="2" id="KW-0963">Cytoplasm</keyword>
<keyword evidence="3 8" id="KW-0597">Phosphoprotein</keyword>
<dbReference type="GO" id="GO:0032993">
    <property type="term" value="C:protein-DNA complex"/>
    <property type="evidence" value="ECO:0007669"/>
    <property type="project" value="TreeGrafter"/>
</dbReference>
<feature type="modified residue" description="4-aspartylphosphate" evidence="8">
    <location>
        <position position="53"/>
    </location>
</feature>
<dbReference type="FunFam" id="3.40.50.2300:FF:000001">
    <property type="entry name" value="DNA-binding response regulator PhoB"/>
    <property type="match status" value="1"/>
</dbReference>
<dbReference type="Pfam" id="PF00486">
    <property type="entry name" value="Trans_reg_C"/>
    <property type="match status" value="1"/>
</dbReference>
<dbReference type="InterPro" id="IPR011006">
    <property type="entry name" value="CheY-like_superfamily"/>
</dbReference>
<evidence type="ECO:0000256" key="2">
    <source>
        <dbReference type="ARBA" id="ARBA00022490"/>
    </source>
</evidence>
<dbReference type="OrthoDB" id="9802426at2"/>
<name>A0A317CIB8_9GAMM</name>
<comment type="caution">
    <text evidence="12">The sequence shown here is derived from an EMBL/GenBank/DDBJ whole genome shotgun (WGS) entry which is preliminary data.</text>
</comment>
<sequence>MAQAHILLADDDTVLAELLAEYLQGEDYQVTVVNDGEAALAASKTPKDMIILDIMMPRMDGLDVLKAVRQNDNETPVIMLTARGDDIDRILGLELGADDYMPKPCNPRELLARIKAILRRASTTDKKPATPTDKLSVGDLHMNLHNRQVTIKETALVLTQTEFDILQMLVQTPDELISKNQISEEVLGRKLGAYDRSIDVHISNLRRKLTESDVLSIQTVRGSGYLLHIQRDET</sequence>
<dbReference type="EMBL" id="QGKL01000012">
    <property type="protein sequence ID" value="PWQ98305.1"/>
    <property type="molecule type" value="Genomic_DNA"/>
</dbReference>
<dbReference type="Gene3D" id="3.40.50.2300">
    <property type="match status" value="1"/>
</dbReference>
<evidence type="ECO:0000256" key="8">
    <source>
        <dbReference type="PROSITE-ProRule" id="PRU00169"/>
    </source>
</evidence>
<dbReference type="SMART" id="SM00862">
    <property type="entry name" value="Trans_reg_C"/>
    <property type="match status" value="1"/>
</dbReference>
<dbReference type="Proteomes" id="UP000245506">
    <property type="component" value="Unassembled WGS sequence"/>
</dbReference>
<evidence type="ECO:0000256" key="4">
    <source>
        <dbReference type="ARBA" id="ARBA00023012"/>
    </source>
</evidence>
<dbReference type="GO" id="GO:0000976">
    <property type="term" value="F:transcription cis-regulatory region binding"/>
    <property type="evidence" value="ECO:0007669"/>
    <property type="project" value="TreeGrafter"/>
</dbReference>
<comment type="subcellular location">
    <subcellularLocation>
        <location evidence="1">Cytoplasm</location>
    </subcellularLocation>
</comment>
<evidence type="ECO:0000313" key="13">
    <source>
        <dbReference type="Proteomes" id="UP000245506"/>
    </source>
</evidence>
<protein>
    <submittedName>
        <fullName evidence="12">DNA-binding response regulator</fullName>
    </submittedName>
</protein>
<dbReference type="RefSeq" id="WP_109822146.1">
    <property type="nucleotide sequence ID" value="NZ_QGKL01000012.1"/>
</dbReference>
<dbReference type="Gene3D" id="6.10.250.690">
    <property type="match status" value="1"/>
</dbReference>
<dbReference type="Pfam" id="PF00072">
    <property type="entry name" value="Response_reg"/>
    <property type="match status" value="1"/>
</dbReference>